<dbReference type="PANTHER" id="PTHR24056:SF469">
    <property type="entry name" value="PROTEIN KINASE DOMAIN-CONTAINING PROTEIN"/>
    <property type="match status" value="1"/>
</dbReference>
<feature type="domain" description="Protein kinase" evidence="6">
    <location>
        <begin position="1"/>
        <end position="163"/>
    </location>
</feature>
<keyword evidence="5" id="KW-0067">ATP-binding</keyword>
<evidence type="ECO:0000256" key="4">
    <source>
        <dbReference type="ARBA" id="ARBA00022777"/>
    </source>
</evidence>
<dbReference type="PANTHER" id="PTHR24056">
    <property type="entry name" value="CELL DIVISION PROTEIN KINASE"/>
    <property type="match status" value="1"/>
</dbReference>
<evidence type="ECO:0000313" key="8">
    <source>
        <dbReference type="Proteomes" id="UP000268014"/>
    </source>
</evidence>
<evidence type="ECO:0000259" key="6">
    <source>
        <dbReference type="PROSITE" id="PS50011"/>
    </source>
</evidence>
<proteinExistence type="predicted"/>
<evidence type="ECO:0000256" key="1">
    <source>
        <dbReference type="ARBA" id="ARBA00022527"/>
    </source>
</evidence>
<sequence length="163" mass="18662">MRSTDYFAFPFASFLLYFARPPARCGSFTSGFSTLLTLFFKIDAHITITPHRQRRVRVATRQYRAPELLFGSRRYTPSVDIWALGCILAEFVNASALFPGHSDLEQISRIFSVLGTPSEETWPSWNTMPDATKLIFDNMAPVEDVRIIGTYRFSIYLDFVTNI</sequence>
<keyword evidence="3" id="KW-0547">Nucleotide-binding</keyword>
<dbReference type="SUPFAM" id="SSF56112">
    <property type="entry name" value="Protein kinase-like (PK-like)"/>
    <property type="match status" value="1"/>
</dbReference>
<dbReference type="Gene3D" id="1.10.510.10">
    <property type="entry name" value="Transferase(Phosphotransferase) domain 1"/>
    <property type="match status" value="1"/>
</dbReference>
<keyword evidence="4" id="KW-0418">Kinase</keyword>
<dbReference type="GO" id="GO:0005634">
    <property type="term" value="C:nucleus"/>
    <property type="evidence" value="ECO:0007669"/>
    <property type="project" value="TreeGrafter"/>
</dbReference>
<accession>A0A158QRX5</accession>
<name>A0A158QRX5_HAEPC</name>
<reference evidence="9" key="1">
    <citation type="submission" date="2016-04" db="UniProtKB">
        <authorList>
            <consortium name="WormBaseParasite"/>
        </authorList>
    </citation>
    <scope>IDENTIFICATION</scope>
</reference>
<dbReference type="AlphaFoldDB" id="A0A158QRX5"/>
<dbReference type="Proteomes" id="UP000268014">
    <property type="component" value="Unassembled WGS sequence"/>
</dbReference>
<reference evidence="7 8" key="2">
    <citation type="submission" date="2018-11" db="EMBL/GenBank/DDBJ databases">
        <authorList>
            <consortium name="Pathogen Informatics"/>
        </authorList>
    </citation>
    <scope>NUCLEOTIDE SEQUENCE [LARGE SCALE GENOMIC DNA]</scope>
    <source>
        <strain evidence="7 8">MHpl1</strain>
    </source>
</reference>
<dbReference type="PROSITE" id="PS50011">
    <property type="entry name" value="PROTEIN_KINASE_DOM"/>
    <property type="match status" value="1"/>
</dbReference>
<dbReference type="OrthoDB" id="63265at2759"/>
<dbReference type="InterPro" id="IPR000719">
    <property type="entry name" value="Prot_kinase_dom"/>
</dbReference>
<evidence type="ECO:0000256" key="2">
    <source>
        <dbReference type="ARBA" id="ARBA00022679"/>
    </source>
</evidence>
<evidence type="ECO:0000313" key="7">
    <source>
        <dbReference type="EMBL" id="VDO71313.1"/>
    </source>
</evidence>
<evidence type="ECO:0000256" key="3">
    <source>
        <dbReference type="ARBA" id="ARBA00022741"/>
    </source>
</evidence>
<keyword evidence="1" id="KW-0723">Serine/threonine-protein kinase</keyword>
<keyword evidence="2" id="KW-0808">Transferase</keyword>
<dbReference type="STRING" id="6290.A0A158QRX5"/>
<dbReference type="InterPro" id="IPR011009">
    <property type="entry name" value="Kinase-like_dom_sf"/>
</dbReference>
<gene>
    <name evidence="7" type="ORF">HPLM_LOCUS18472</name>
</gene>
<dbReference type="InterPro" id="IPR050108">
    <property type="entry name" value="CDK"/>
</dbReference>
<organism evidence="9">
    <name type="scientific">Haemonchus placei</name>
    <name type="common">Barber's pole worm</name>
    <dbReference type="NCBI Taxonomy" id="6290"/>
    <lineage>
        <taxon>Eukaryota</taxon>
        <taxon>Metazoa</taxon>
        <taxon>Ecdysozoa</taxon>
        <taxon>Nematoda</taxon>
        <taxon>Chromadorea</taxon>
        <taxon>Rhabditida</taxon>
        <taxon>Rhabditina</taxon>
        <taxon>Rhabditomorpha</taxon>
        <taxon>Strongyloidea</taxon>
        <taxon>Trichostrongylidae</taxon>
        <taxon>Haemonchus</taxon>
    </lineage>
</organism>
<dbReference type="GO" id="GO:0005524">
    <property type="term" value="F:ATP binding"/>
    <property type="evidence" value="ECO:0007669"/>
    <property type="project" value="UniProtKB-KW"/>
</dbReference>
<evidence type="ECO:0000313" key="9">
    <source>
        <dbReference type="WBParaSite" id="HPLM_0001848001-mRNA-1"/>
    </source>
</evidence>
<protein>
    <submittedName>
        <fullName evidence="9">Protein kinase domain-containing protein</fullName>
    </submittedName>
</protein>
<dbReference type="EMBL" id="UZAF01020602">
    <property type="protein sequence ID" value="VDO71313.1"/>
    <property type="molecule type" value="Genomic_DNA"/>
</dbReference>
<dbReference type="GO" id="GO:0004674">
    <property type="term" value="F:protein serine/threonine kinase activity"/>
    <property type="evidence" value="ECO:0007669"/>
    <property type="project" value="UniProtKB-KW"/>
</dbReference>
<keyword evidence="8" id="KW-1185">Reference proteome</keyword>
<dbReference type="WBParaSite" id="HPLM_0001848001-mRNA-1">
    <property type="protein sequence ID" value="HPLM_0001848001-mRNA-1"/>
    <property type="gene ID" value="HPLM_0001848001"/>
</dbReference>
<evidence type="ECO:0000256" key="5">
    <source>
        <dbReference type="ARBA" id="ARBA00022840"/>
    </source>
</evidence>
<dbReference type="Pfam" id="PF00069">
    <property type="entry name" value="Pkinase"/>
    <property type="match status" value="1"/>
</dbReference>